<dbReference type="Gene3D" id="3.30.2410.10">
    <property type="entry name" value="Hect, E3 ligase catalytic domain"/>
    <property type="match status" value="1"/>
</dbReference>
<evidence type="ECO:0000256" key="1">
    <source>
        <dbReference type="ARBA" id="ARBA00000885"/>
    </source>
</evidence>
<dbReference type="Gene3D" id="3.30.2160.10">
    <property type="entry name" value="Hect, E3 ligase catalytic domain"/>
    <property type="match status" value="1"/>
</dbReference>
<evidence type="ECO:0000256" key="6">
    <source>
        <dbReference type="PROSITE-ProRule" id="PRU00104"/>
    </source>
</evidence>
<dbReference type="CDD" id="cd00078">
    <property type="entry name" value="HECTc"/>
    <property type="match status" value="1"/>
</dbReference>
<evidence type="ECO:0000256" key="2">
    <source>
        <dbReference type="ARBA" id="ARBA00004906"/>
    </source>
</evidence>
<evidence type="ECO:0000313" key="9">
    <source>
        <dbReference type="Proteomes" id="UP001231189"/>
    </source>
</evidence>
<keyword evidence="5 6" id="KW-0833">Ubl conjugation pathway</keyword>
<dbReference type="InterPro" id="IPR029071">
    <property type="entry name" value="Ubiquitin-like_domsf"/>
</dbReference>
<dbReference type="InterPro" id="IPR000569">
    <property type="entry name" value="HECT_dom"/>
</dbReference>
<dbReference type="Gene3D" id="3.90.1750.10">
    <property type="entry name" value="Hect, E3 ligase catalytic domains"/>
    <property type="match status" value="1"/>
</dbReference>
<feature type="domain" description="HECT" evidence="7">
    <location>
        <begin position="504"/>
        <end position="849"/>
    </location>
</feature>
<accession>A0AAD8QRF1</accession>
<evidence type="ECO:0000256" key="3">
    <source>
        <dbReference type="ARBA" id="ARBA00012485"/>
    </source>
</evidence>
<dbReference type="GO" id="GO:0061630">
    <property type="term" value="F:ubiquitin protein ligase activity"/>
    <property type="evidence" value="ECO:0007669"/>
    <property type="project" value="UniProtKB-EC"/>
</dbReference>
<gene>
    <name evidence="8" type="ORF">QYE76_029940</name>
</gene>
<dbReference type="GO" id="GO:0006511">
    <property type="term" value="P:ubiquitin-dependent protein catabolic process"/>
    <property type="evidence" value="ECO:0007669"/>
    <property type="project" value="TreeGrafter"/>
</dbReference>
<evidence type="ECO:0000313" key="8">
    <source>
        <dbReference type="EMBL" id="KAK1606267.1"/>
    </source>
</evidence>
<keyword evidence="4" id="KW-0808">Transferase</keyword>
<comment type="pathway">
    <text evidence="2">Protein modification; protein ubiquitination.</text>
</comment>
<dbReference type="SMART" id="SM00119">
    <property type="entry name" value="HECTc"/>
    <property type="match status" value="1"/>
</dbReference>
<dbReference type="Pfam" id="PF00632">
    <property type="entry name" value="HECT"/>
    <property type="match status" value="1"/>
</dbReference>
<dbReference type="PANTHER" id="PTHR11254">
    <property type="entry name" value="HECT DOMAIN UBIQUITIN-PROTEIN LIGASE"/>
    <property type="match status" value="1"/>
</dbReference>
<protein>
    <recommendedName>
        <fullName evidence="3">HECT-type E3 ubiquitin transferase</fullName>
        <ecNumber evidence="3">2.3.2.26</ecNumber>
    </recommendedName>
</protein>
<dbReference type="SUPFAM" id="SSF54236">
    <property type="entry name" value="Ubiquitin-like"/>
    <property type="match status" value="1"/>
</dbReference>
<organism evidence="8 9">
    <name type="scientific">Lolium multiflorum</name>
    <name type="common">Italian ryegrass</name>
    <name type="synonym">Lolium perenne subsp. multiflorum</name>
    <dbReference type="NCBI Taxonomy" id="4521"/>
    <lineage>
        <taxon>Eukaryota</taxon>
        <taxon>Viridiplantae</taxon>
        <taxon>Streptophyta</taxon>
        <taxon>Embryophyta</taxon>
        <taxon>Tracheophyta</taxon>
        <taxon>Spermatophyta</taxon>
        <taxon>Magnoliopsida</taxon>
        <taxon>Liliopsida</taxon>
        <taxon>Poales</taxon>
        <taxon>Poaceae</taxon>
        <taxon>BOP clade</taxon>
        <taxon>Pooideae</taxon>
        <taxon>Poodae</taxon>
        <taxon>Poeae</taxon>
        <taxon>Poeae Chloroplast Group 2 (Poeae type)</taxon>
        <taxon>Loliodinae</taxon>
        <taxon>Loliinae</taxon>
        <taxon>Lolium</taxon>
    </lineage>
</organism>
<proteinExistence type="predicted"/>
<comment type="catalytic activity">
    <reaction evidence="1">
        <text>S-ubiquitinyl-[E2 ubiquitin-conjugating enzyme]-L-cysteine + [acceptor protein]-L-lysine = [E2 ubiquitin-conjugating enzyme]-L-cysteine + N(6)-ubiquitinyl-[acceptor protein]-L-lysine.</text>
        <dbReference type="EC" id="2.3.2.26"/>
    </reaction>
</comment>
<dbReference type="EC" id="2.3.2.26" evidence="3"/>
<dbReference type="SUPFAM" id="SSF56204">
    <property type="entry name" value="Hect, E3 ligase catalytic domain"/>
    <property type="match status" value="1"/>
</dbReference>
<dbReference type="PANTHER" id="PTHR11254:SF439">
    <property type="entry name" value="HECT DOMAIN-CONTAINING PROTEIN"/>
    <property type="match status" value="1"/>
</dbReference>
<dbReference type="AlphaFoldDB" id="A0AAD8QRF1"/>
<comment type="caution">
    <text evidence="8">The sequence shown here is derived from an EMBL/GenBank/DDBJ whole genome shotgun (WGS) entry which is preliminary data.</text>
</comment>
<dbReference type="InterPro" id="IPR050409">
    <property type="entry name" value="E3_ubiq-protein_ligase"/>
</dbReference>
<sequence length="849" mass="95148">MTPISSATAPLEPGYSPDWSNTIRLFVQNMDSGTIVIMARPYDTLGELLGRFAGVGHRSNLHAVFDGRQLPPKAPIGELRLPPDALLHLTPYPEAWSLASQIAAAATAQSVVSAETAEFFRNFFGNDRQRIRRLVRYLGIPHGAPQDVVAAEASRMLISRDTVLLVRKFFDSASTVHQRQAPHHAEMMGEYLHVLLQSGVIGLLVRLYLSNDRKYHNRGKSAILSFLIPNGGLPLHLEVWSAPLFLQLCRMIASGSTHGKNDPIYRDCRGKLANLFSLHGWLSLPEPELPREWLIEQLIPLAQETADEFILYMTQGTSVPPVFEFRVFFSMLCRKVRVPCAADSSPDGRAGAALSQAAMSLLTSVSGFMASLNSSDRDWTPSSRQQHDAAVDRIWVVLDALDSWSETHAQFAAAMRDTLMAHAAYFNALVLGTSAGRSRQDDMARIVSKHRDILGVGARRHFSKAMLPELDADLSPLDMERPLEVLIYRSRLLSESYWYISEATRDELHAGLDVEFVNEEAIGDGVTREWVTLVCRALFDPQQGLFSPCPHNRRRFFLNRAASGADPLHLKYLDFAGRMIGLALAHKIQVGVLFDRTLFLRLSGRPITLEDIADADPSMYASCRKILEMDPDLIDSNALGLTFAREDGAFGSREVIELLPGGRDVPVDSKNRGQYIHLLIQDLFVNSTKDQLNHFAEGFSFMLVRPEMQRAFFRSLDLEDLDQMLGGRMSTIDVQEWKENTTYLGGYSEQDDQINWFWKAVASMTAEEQRRLLFFWTSVEYLPFGGFGGSELCGLMQISKASSKTPDHLPSSRTCMYRLNLPCYTSFDMTLSRLRMIAQEHVSNSFGKT</sequence>
<dbReference type="PROSITE" id="PS50237">
    <property type="entry name" value="HECT"/>
    <property type="match status" value="1"/>
</dbReference>
<keyword evidence="9" id="KW-1185">Reference proteome</keyword>
<evidence type="ECO:0000259" key="7">
    <source>
        <dbReference type="PROSITE" id="PS50237"/>
    </source>
</evidence>
<dbReference type="Proteomes" id="UP001231189">
    <property type="component" value="Unassembled WGS sequence"/>
</dbReference>
<name>A0AAD8QRF1_LOLMU</name>
<dbReference type="GO" id="GO:0000209">
    <property type="term" value="P:protein polyubiquitination"/>
    <property type="evidence" value="ECO:0007669"/>
    <property type="project" value="TreeGrafter"/>
</dbReference>
<dbReference type="GO" id="GO:0005737">
    <property type="term" value="C:cytoplasm"/>
    <property type="evidence" value="ECO:0007669"/>
    <property type="project" value="TreeGrafter"/>
</dbReference>
<evidence type="ECO:0000256" key="4">
    <source>
        <dbReference type="ARBA" id="ARBA00022679"/>
    </source>
</evidence>
<dbReference type="InterPro" id="IPR035983">
    <property type="entry name" value="Hect_E3_ubiquitin_ligase"/>
</dbReference>
<dbReference type="EMBL" id="JAUUTY010000007">
    <property type="protein sequence ID" value="KAK1606267.1"/>
    <property type="molecule type" value="Genomic_DNA"/>
</dbReference>
<evidence type="ECO:0000256" key="5">
    <source>
        <dbReference type="ARBA" id="ARBA00022786"/>
    </source>
</evidence>
<feature type="active site" description="Glycyl thioester intermediate" evidence="6">
    <location>
        <position position="815"/>
    </location>
</feature>
<reference evidence="8" key="1">
    <citation type="submission" date="2023-07" db="EMBL/GenBank/DDBJ databases">
        <title>A chromosome-level genome assembly of Lolium multiflorum.</title>
        <authorList>
            <person name="Chen Y."/>
            <person name="Copetti D."/>
            <person name="Kolliker R."/>
            <person name="Studer B."/>
        </authorList>
    </citation>
    <scope>NUCLEOTIDE SEQUENCE</scope>
    <source>
        <strain evidence="8">02402/16</strain>
        <tissue evidence="8">Leaf</tissue>
    </source>
</reference>